<dbReference type="Proteomes" id="UP001501319">
    <property type="component" value="Unassembled WGS sequence"/>
</dbReference>
<dbReference type="InterPro" id="IPR029063">
    <property type="entry name" value="SAM-dependent_MTases_sf"/>
</dbReference>
<comment type="caution">
    <text evidence="2">The sequence shown here is derived from an EMBL/GenBank/DDBJ whole genome shotgun (WGS) entry which is preliminary data.</text>
</comment>
<reference evidence="2 3" key="1">
    <citation type="journal article" date="2019" name="Int. J. Syst. Evol. Microbiol.">
        <title>The Global Catalogue of Microorganisms (GCM) 10K type strain sequencing project: providing services to taxonomists for standard genome sequencing and annotation.</title>
        <authorList>
            <consortium name="The Broad Institute Genomics Platform"/>
            <consortium name="The Broad Institute Genome Sequencing Center for Infectious Disease"/>
            <person name="Wu L."/>
            <person name="Ma J."/>
        </authorList>
    </citation>
    <scope>NUCLEOTIDE SEQUENCE [LARGE SCALE GENOMIC DNA]</scope>
    <source>
        <strain evidence="2 3">JCM 14306</strain>
    </source>
</reference>
<organism evidence="2 3">
    <name type="scientific">Kribbella alba</name>
    <dbReference type="NCBI Taxonomy" id="190197"/>
    <lineage>
        <taxon>Bacteria</taxon>
        <taxon>Bacillati</taxon>
        <taxon>Actinomycetota</taxon>
        <taxon>Actinomycetes</taxon>
        <taxon>Propionibacteriales</taxon>
        <taxon>Kribbellaceae</taxon>
        <taxon>Kribbella</taxon>
    </lineage>
</organism>
<dbReference type="Pfam" id="PF12147">
    <property type="entry name" value="Methyltransf_20"/>
    <property type="match status" value="1"/>
</dbReference>
<dbReference type="RefSeq" id="WP_344111048.1">
    <property type="nucleotide sequence ID" value="NZ_BAAANE010000004.1"/>
</dbReference>
<evidence type="ECO:0000259" key="1">
    <source>
        <dbReference type="Pfam" id="PF12147"/>
    </source>
</evidence>
<protein>
    <recommendedName>
        <fullName evidence="1">Methyltransferase domain-containing protein</fullName>
    </recommendedName>
</protein>
<gene>
    <name evidence="2" type="ORF">GCM10009744_22880</name>
</gene>
<feature type="domain" description="Methyltransferase" evidence="1">
    <location>
        <begin position="37"/>
        <end position="156"/>
    </location>
</feature>
<name>A0ABN2F7H2_9ACTN</name>
<proteinExistence type="predicted"/>
<dbReference type="Gene3D" id="3.40.50.150">
    <property type="entry name" value="Vaccinia Virus protein VP39"/>
    <property type="match status" value="1"/>
</dbReference>
<dbReference type="EMBL" id="BAAANE010000004">
    <property type="protein sequence ID" value="GAA1633743.1"/>
    <property type="molecule type" value="Genomic_DNA"/>
</dbReference>
<evidence type="ECO:0000313" key="3">
    <source>
        <dbReference type="Proteomes" id="UP001501319"/>
    </source>
</evidence>
<accession>A0ABN2F7H2</accession>
<keyword evidence="3" id="KW-1185">Reference proteome</keyword>
<evidence type="ECO:0000313" key="2">
    <source>
        <dbReference type="EMBL" id="GAA1633743.1"/>
    </source>
</evidence>
<dbReference type="InterPro" id="IPR022744">
    <property type="entry name" value="MeTrfase_dom_put"/>
</dbReference>
<sequence length="208" mass="22464">MQTDWEGWHSAYADPESALSRRLLVIQGLIGEWLDRTAPEPVRVVSVCAGDARDLLQVLRARGDAPRVSATLLEYNARNVERARAAADDLAGIEVRQVDAGQTAAYQGALPADLVLLAGVFGNISDDDVRTTIEALPGMCSAGALVIWTRHRGAPDLSGNIRGWFGTAGFVQESFTAPDDAVFSVGSHRFAGTPRPWTAEKELFSFVR</sequence>
<dbReference type="SUPFAM" id="SSF53335">
    <property type="entry name" value="S-adenosyl-L-methionine-dependent methyltransferases"/>
    <property type="match status" value="1"/>
</dbReference>